<protein>
    <submittedName>
        <fullName evidence="8">Zinc finger FYVE domain-containing protein 9 isoform X2</fullName>
    </submittedName>
</protein>
<name>A0ABM4C660_HYDVU</name>
<dbReference type="PANTHER" id="PTHR46319:SF3">
    <property type="entry name" value="ZINC FINGER FYVE DOMAIN-CONTAINING PROTEIN"/>
    <property type="match status" value="1"/>
</dbReference>
<proteinExistence type="predicted"/>
<dbReference type="SMART" id="SM00064">
    <property type="entry name" value="FYVE"/>
    <property type="match status" value="1"/>
</dbReference>
<evidence type="ECO:0000259" key="6">
    <source>
        <dbReference type="PROSITE" id="PS50178"/>
    </source>
</evidence>
<keyword evidence="7" id="KW-1185">Reference proteome</keyword>
<dbReference type="Gene3D" id="3.30.1360.220">
    <property type="entry name" value="Domain of unknown function (DUF3480), N-terminal subdomain"/>
    <property type="match status" value="1"/>
</dbReference>
<keyword evidence="2 4" id="KW-0863">Zinc-finger</keyword>
<dbReference type="SUPFAM" id="SSF57903">
    <property type="entry name" value="FYVE/PHD zinc finger"/>
    <property type="match status" value="1"/>
</dbReference>
<dbReference type="InterPro" id="IPR022557">
    <property type="entry name" value="SARA-like_C"/>
</dbReference>
<keyword evidence="3" id="KW-0862">Zinc</keyword>
<dbReference type="Gene3D" id="3.30.40.10">
    <property type="entry name" value="Zinc/RING finger domain, C3HC4 (zinc finger)"/>
    <property type="match status" value="1"/>
</dbReference>
<evidence type="ECO:0000313" key="7">
    <source>
        <dbReference type="Proteomes" id="UP001652625"/>
    </source>
</evidence>
<dbReference type="CDD" id="cd15729">
    <property type="entry name" value="FYVE_endofin"/>
    <property type="match status" value="1"/>
</dbReference>
<reference evidence="8" key="1">
    <citation type="submission" date="2025-08" db="UniProtKB">
        <authorList>
            <consortium name="RefSeq"/>
        </authorList>
    </citation>
    <scope>IDENTIFICATION</scope>
</reference>
<keyword evidence="1" id="KW-0479">Metal-binding</keyword>
<dbReference type="InterPro" id="IPR013083">
    <property type="entry name" value="Znf_RING/FYVE/PHD"/>
</dbReference>
<evidence type="ECO:0000256" key="5">
    <source>
        <dbReference type="SAM" id="MobiDB-lite"/>
    </source>
</evidence>
<dbReference type="GeneID" id="101236593"/>
<dbReference type="PROSITE" id="PS50178">
    <property type="entry name" value="ZF_FYVE"/>
    <property type="match status" value="1"/>
</dbReference>
<evidence type="ECO:0000256" key="1">
    <source>
        <dbReference type="ARBA" id="ARBA00022723"/>
    </source>
</evidence>
<accession>A0ABM4C660</accession>
<dbReference type="SMART" id="SM01421">
    <property type="entry name" value="DUF3480"/>
    <property type="match status" value="1"/>
</dbReference>
<dbReference type="PANTHER" id="PTHR46319">
    <property type="entry name" value="ZINC FINGER FYVE DOMAIN-CONTAINING PROTEIN"/>
    <property type="match status" value="1"/>
</dbReference>
<feature type="domain" description="FYVE-type" evidence="6">
    <location>
        <begin position="625"/>
        <end position="684"/>
    </location>
</feature>
<dbReference type="RefSeq" id="XP_065657082.1">
    <property type="nucleotide sequence ID" value="XM_065801010.1"/>
</dbReference>
<evidence type="ECO:0000256" key="3">
    <source>
        <dbReference type="ARBA" id="ARBA00022833"/>
    </source>
</evidence>
<dbReference type="InterPro" id="IPR000306">
    <property type="entry name" value="Znf_FYVE"/>
</dbReference>
<dbReference type="Pfam" id="PF11979">
    <property type="entry name" value="SARA_C"/>
    <property type="match status" value="1"/>
</dbReference>
<feature type="region of interest" description="Disordered" evidence="5">
    <location>
        <begin position="711"/>
        <end position="730"/>
    </location>
</feature>
<gene>
    <name evidence="8" type="primary">LOC101236593</name>
</gene>
<evidence type="ECO:0000313" key="8">
    <source>
        <dbReference type="RefSeq" id="XP_065657082.1"/>
    </source>
</evidence>
<dbReference type="InterPro" id="IPR017455">
    <property type="entry name" value="Znf_FYVE-rel"/>
</dbReference>
<dbReference type="InterPro" id="IPR011011">
    <property type="entry name" value="Znf_FYVE_PHD"/>
</dbReference>
<evidence type="ECO:0000256" key="4">
    <source>
        <dbReference type="PROSITE-ProRule" id="PRU00091"/>
    </source>
</evidence>
<dbReference type="Pfam" id="PF01363">
    <property type="entry name" value="FYVE"/>
    <property type="match status" value="1"/>
</dbReference>
<dbReference type="Gene3D" id="3.30.500.40">
    <property type="match status" value="1"/>
</dbReference>
<dbReference type="Proteomes" id="UP001652625">
    <property type="component" value="Chromosome 07"/>
</dbReference>
<organism evidence="7 8">
    <name type="scientific">Hydra vulgaris</name>
    <name type="common">Hydra</name>
    <name type="synonym">Hydra attenuata</name>
    <dbReference type="NCBI Taxonomy" id="6087"/>
    <lineage>
        <taxon>Eukaryota</taxon>
        <taxon>Metazoa</taxon>
        <taxon>Cnidaria</taxon>
        <taxon>Hydrozoa</taxon>
        <taxon>Hydroidolina</taxon>
        <taxon>Anthoathecata</taxon>
        <taxon>Aplanulata</taxon>
        <taxon>Hydridae</taxon>
        <taxon>Hydra</taxon>
    </lineage>
</organism>
<evidence type="ECO:0000256" key="2">
    <source>
        <dbReference type="ARBA" id="ARBA00022771"/>
    </source>
</evidence>
<sequence>MDDLSNFALDKPWSPVSYFEEEEEILESEGFKNFSFSPTQLASLFESNINAVEHDLEKIRNLKEEYSYNGHNKIDESNDDDLSHYTLETENGLKVLETTYTINQKAIYHDFDRLKKLKAAAYEEDKKVLLSDKIDESLYTYKISPETSYLGDIKFDDLHYESKTKQKLMSLETTFDEKNVLGFLNSSISNLIQPIDMTNKHFNLSDDPSDYPLHKSSTEDELKKFSFENSNEHAIENDIDLLVEKAENIIVSFENENARNVVEINSDLPLKCSCTGSQNCQCSSETNIKLSCLSDKVSFDIKTSLENEELDKLLDDLETEMISTNNTYSSIDSIPDNNKNDNQVKSSTKTIIHSECNSSCNILEKLCSNTEETLKLLKEGKILTESCIKENHNNKELDIDLAAKANENAILSLSYDAPIRTYIKELYSNHDAVNQTFSAVVHEDVLTTTSIVPSSYQNEEIANLECLGSNLQDSSKECSIKTNDDALMTASKESVNSSFASNTACSDQMFEQECCEDILPHHENESLSLHTTIVDETQCELLNQQVDSSDSSSLNFIENEVVSLPSSSNQTRHVHFSLDAEQQAREEQHNHPVENSHFVETSSVTSQIVQPQGSLGFFAPSWIPDTNTKTCMSCDTKFTVVKRRHHCRACGKVLCASCCNMKFNLPYMENKPARVCQICFDVMISGRTESSADLSLQSNFPISNAVQPFSEAPPPYSESVGGSQNEHHESDIPPYNEVGLPGTYNELSSNPASVLHEGGVSLTNTSLSSISGISSIPTLSSLPGYTPSVNRTRSPRNRSESEMSAVIMFNSAVTNLPPILRKDNEETRIVNNPDLPSLFNQMNDPTADSVPFMVNKNLVVKVKVVNLSCCTEKRCWCFASDGMGASNQEEIVIMITVGSSDLSDVLLIKKVLQQMNFIFEKAKQGHPVSDLEQLEFDNNIAFSQKSAGMLFFKSSLQCQKNLLIPTTPYLFGLYITSTEIPWAKNFPLRLLLRIGAEFKYYPCPLFNTLEREPVYAGIGETIVKLLADFRNFQYTIPRIAGVTINLRGKDTVLKLPQYRIDDIVKALNAAEDNVLSLAGNFSSTCDGHLVSVEKDGRYKTQTLSIVLKENRKVTCATFLVISAALKDNVDGIKAKASIIEDGVMIQVTADVMKELKTALKDIKEYQVRIGDQTDQANSSFFSVEWCGSENLDRPRLSSPIDGTSFENLTNMKIRHSYDYTSSNLTAKIHWVEVYFLPQDSDTVQRLSARELGQMTSSIAKACMSALSPHLMLLVGVGMTRIGLRINLAADYVEYRIGAAFSTLPPELLPTLDDKLVPAIHSVMANAQERVAVELIFQIVQIV</sequence>